<feature type="compositionally biased region" description="Pro residues" evidence="6">
    <location>
        <begin position="134"/>
        <end position="143"/>
    </location>
</feature>
<keyword evidence="4" id="KW-0677">Repeat</keyword>
<evidence type="ECO:0000256" key="1">
    <source>
        <dbReference type="ARBA" id="ARBA00004123"/>
    </source>
</evidence>
<accession>A0A4S8LT97</accession>
<dbReference type="EMBL" id="ML179269">
    <property type="protein sequence ID" value="THU92732.1"/>
    <property type="molecule type" value="Genomic_DNA"/>
</dbReference>
<feature type="compositionally biased region" description="Basic residues" evidence="6">
    <location>
        <begin position="122"/>
        <end position="133"/>
    </location>
</feature>
<feature type="non-terminal residue" evidence="7">
    <location>
        <position position="1"/>
    </location>
</feature>
<evidence type="ECO:0000256" key="4">
    <source>
        <dbReference type="ARBA" id="ARBA00022737"/>
    </source>
</evidence>
<dbReference type="PANTHER" id="PTHR16288">
    <property type="entry name" value="WD40 REPEAT PROTEIN 4"/>
    <property type="match status" value="1"/>
</dbReference>
<gene>
    <name evidence="7" type="ORF">K435DRAFT_671619</name>
</gene>
<feature type="compositionally biased region" description="Basic and acidic residues" evidence="6">
    <location>
        <begin position="506"/>
        <end position="522"/>
    </location>
</feature>
<feature type="region of interest" description="Disordered" evidence="6">
    <location>
        <begin position="102"/>
        <end position="148"/>
    </location>
</feature>
<dbReference type="InterPro" id="IPR036322">
    <property type="entry name" value="WD40_repeat_dom_sf"/>
</dbReference>
<proteinExistence type="inferred from homology"/>
<keyword evidence="5" id="KW-0539">Nucleus</keyword>
<dbReference type="SMART" id="SM00320">
    <property type="entry name" value="WD40"/>
    <property type="match status" value="2"/>
</dbReference>
<keyword evidence="3" id="KW-0819">tRNA processing</keyword>
<comment type="subcellular location">
    <subcellularLocation>
        <location evidence="1">Nucleus</location>
    </subcellularLocation>
</comment>
<organism evidence="7 8">
    <name type="scientific">Dendrothele bispora (strain CBS 962.96)</name>
    <dbReference type="NCBI Taxonomy" id="1314807"/>
    <lineage>
        <taxon>Eukaryota</taxon>
        <taxon>Fungi</taxon>
        <taxon>Dikarya</taxon>
        <taxon>Basidiomycota</taxon>
        <taxon>Agaricomycotina</taxon>
        <taxon>Agaricomycetes</taxon>
        <taxon>Agaricomycetidae</taxon>
        <taxon>Agaricales</taxon>
        <taxon>Agaricales incertae sedis</taxon>
        <taxon>Dendrothele</taxon>
    </lineage>
</organism>
<evidence type="ECO:0000313" key="7">
    <source>
        <dbReference type="EMBL" id="THU92732.1"/>
    </source>
</evidence>
<dbReference type="HAMAP" id="MF_03056">
    <property type="entry name" value="TRM82"/>
    <property type="match status" value="1"/>
</dbReference>
<reference evidence="7 8" key="1">
    <citation type="journal article" date="2019" name="Nat. Ecol. Evol.">
        <title>Megaphylogeny resolves global patterns of mushroom evolution.</title>
        <authorList>
            <person name="Varga T."/>
            <person name="Krizsan K."/>
            <person name="Foldi C."/>
            <person name="Dima B."/>
            <person name="Sanchez-Garcia M."/>
            <person name="Sanchez-Ramirez S."/>
            <person name="Szollosi G.J."/>
            <person name="Szarkandi J.G."/>
            <person name="Papp V."/>
            <person name="Albert L."/>
            <person name="Andreopoulos W."/>
            <person name="Angelini C."/>
            <person name="Antonin V."/>
            <person name="Barry K.W."/>
            <person name="Bougher N.L."/>
            <person name="Buchanan P."/>
            <person name="Buyck B."/>
            <person name="Bense V."/>
            <person name="Catcheside P."/>
            <person name="Chovatia M."/>
            <person name="Cooper J."/>
            <person name="Damon W."/>
            <person name="Desjardin D."/>
            <person name="Finy P."/>
            <person name="Geml J."/>
            <person name="Haridas S."/>
            <person name="Hughes K."/>
            <person name="Justo A."/>
            <person name="Karasinski D."/>
            <person name="Kautmanova I."/>
            <person name="Kiss B."/>
            <person name="Kocsube S."/>
            <person name="Kotiranta H."/>
            <person name="LaButti K.M."/>
            <person name="Lechner B.E."/>
            <person name="Liimatainen K."/>
            <person name="Lipzen A."/>
            <person name="Lukacs Z."/>
            <person name="Mihaltcheva S."/>
            <person name="Morgado L.N."/>
            <person name="Niskanen T."/>
            <person name="Noordeloos M.E."/>
            <person name="Ohm R.A."/>
            <person name="Ortiz-Santana B."/>
            <person name="Ovrebo C."/>
            <person name="Racz N."/>
            <person name="Riley R."/>
            <person name="Savchenko A."/>
            <person name="Shiryaev A."/>
            <person name="Soop K."/>
            <person name="Spirin V."/>
            <person name="Szebenyi C."/>
            <person name="Tomsovsky M."/>
            <person name="Tulloss R.E."/>
            <person name="Uehling J."/>
            <person name="Grigoriev I.V."/>
            <person name="Vagvolgyi C."/>
            <person name="Papp T."/>
            <person name="Martin F.M."/>
            <person name="Miettinen O."/>
            <person name="Hibbett D.S."/>
            <person name="Nagy L.G."/>
        </authorList>
    </citation>
    <scope>NUCLEOTIDE SEQUENCE [LARGE SCALE GENOMIC DNA]</scope>
    <source>
        <strain evidence="7 8">CBS 962.96</strain>
    </source>
</reference>
<protein>
    <recommendedName>
        <fullName evidence="9">Transfer RNA methyltransferase 82</fullName>
    </recommendedName>
</protein>
<evidence type="ECO:0000256" key="6">
    <source>
        <dbReference type="SAM" id="MobiDB-lite"/>
    </source>
</evidence>
<dbReference type="InterPro" id="IPR028884">
    <property type="entry name" value="Trm82"/>
</dbReference>
<dbReference type="InterPro" id="IPR015943">
    <property type="entry name" value="WD40/YVTN_repeat-like_dom_sf"/>
</dbReference>
<keyword evidence="2" id="KW-0853">WD repeat</keyword>
<feature type="region of interest" description="Disordered" evidence="6">
    <location>
        <begin position="462"/>
        <end position="522"/>
    </location>
</feature>
<name>A0A4S8LT97_DENBC</name>
<dbReference type="GO" id="GO:0036265">
    <property type="term" value="P:RNA (guanine-N7)-methylation"/>
    <property type="evidence" value="ECO:0007669"/>
    <property type="project" value="InterPro"/>
</dbReference>
<feature type="region of interest" description="Disordered" evidence="6">
    <location>
        <begin position="269"/>
        <end position="306"/>
    </location>
</feature>
<dbReference type="InterPro" id="IPR001680">
    <property type="entry name" value="WD40_rpt"/>
</dbReference>
<dbReference type="Proteomes" id="UP000297245">
    <property type="component" value="Unassembled WGS sequence"/>
</dbReference>
<evidence type="ECO:0000256" key="3">
    <source>
        <dbReference type="ARBA" id="ARBA00022694"/>
    </source>
</evidence>
<dbReference type="OrthoDB" id="339900at2759"/>
<dbReference type="GO" id="GO:0006400">
    <property type="term" value="P:tRNA modification"/>
    <property type="evidence" value="ECO:0007669"/>
    <property type="project" value="TreeGrafter"/>
</dbReference>
<dbReference type="GO" id="GO:0005829">
    <property type="term" value="C:cytosol"/>
    <property type="evidence" value="ECO:0007669"/>
    <property type="project" value="TreeGrafter"/>
</dbReference>
<feature type="compositionally biased region" description="Acidic residues" evidence="6">
    <location>
        <begin position="297"/>
        <end position="306"/>
    </location>
</feature>
<keyword evidence="8" id="KW-1185">Reference proteome</keyword>
<dbReference type="SUPFAM" id="SSF50978">
    <property type="entry name" value="WD40 repeat-like"/>
    <property type="match status" value="1"/>
</dbReference>
<dbReference type="PANTHER" id="PTHR16288:SF0">
    <property type="entry name" value="TRNA (GUANINE-N(7)-)-METHYLTRANSFERASE NON-CATALYTIC SUBUNIT WDR4"/>
    <property type="match status" value="1"/>
</dbReference>
<feature type="compositionally biased region" description="Basic and acidic residues" evidence="6">
    <location>
        <begin position="269"/>
        <end position="280"/>
    </location>
</feature>
<evidence type="ECO:0000256" key="2">
    <source>
        <dbReference type="ARBA" id="ARBA00022574"/>
    </source>
</evidence>
<dbReference type="Gene3D" id="2.130.10.10">
    <property type="entry name" value="YVTN repeat-like/Quinoprotein amine dehydrogenase"/>
    <property type="match status" value="1"/>
</dbReference>
<dbReference type="GO" id="GO:0005634">
    <property type="term" value="C:nucleus"/>
    <property type="evidence" value="ECO:0007669"/>
    <property type="project" value="UniProtKB-SubCell"/>
</dbReference>
<dbReference type="AlphaFoldDB" id="A0A4S8LT97"/>
<evidence type="ECO:0008006" key="9">
    <source>
        <dbReference type="Google" id="ProtNLM"/>
    </source>
</evidence>
<feature type="compositionally biased region" description="Basic and acidic residues" evidence="6">
    <location>
        <begin position="484"/>
        <end position="495"/>
    </location>
</feature>
<dbReference type="GO" id="GO:0043527">
    <property type="term" value="C:tRNA methyltransferase complex"/>
    <property type="evidence" value="ECO:0007669"/>
    <property type="project" value="TreeGrafter"/>
</dbReference>
<evidence type="ECO:0000313" key="8">
    <source>
        <dbReference type="Proteomes" id="UP000297245"/>
    </source>
</evidence>
<sequence>SLIIGVRTGNILHTTQNAPEPTQESLKRSGPIRSAVLDPTKTHLVTLADDKLLKVWKVDGLELLHERELPKRPTGALFTEDGQTIVVADKFGDVFRFPSLPSTPAPAPALETSTDPSQPEPKKRRRRKPKPHPNPKTDNPPVPRDSLISHASTSGGTLVLGHTSLLTTFLLTKDVKEGFEYVITADRDEHIRVSWFPKGYVIEGFCLGCTQFISALHVPSFAPSVLISGGGDKSLMLWEWLSGKLIGEIPIWEKVEDYMGVKVKPYKGKENGNQKKTREGTEEEEGIEDEDKKMEDMEPVENGGEDQDVDMASLEEKQGEEIEDDEEKVLVVQKISTLETPDGKRWILFSVVGGTAVFLTPFPQSESSTGDIECIDLGKPVLDFVADSQGLVWICVDVNWNPEVTSQAVRLSKIETDGKVSSAFTFYERLVIDWGRPQISEITSGTTPEEVSSLDLYSSLKTLPKRGGGDDDGDGGGDGPAGPEKGKMKSKEAVKKALGNGEAEEERQVKKQKPDQSSHSKE</sequence>
<evidence type="ECO:0000256" key="5">
    <source>
        <dbReference type="ARBA" id="ARBA00023242"/>
    </source>
</evidence>